<gene>
    <name evidence="1" type="ORF">CES85_2286</name>
</gene>
<protein>
    <submittedName>
        <fullName evidence="1">Uncharacterized protein</fullName>
    </submittedName>
</protein>
<accession>A0A248UIS8</accession>
<organism evidence="1 2">
    <name type="scientific">Ochrobactrum quorumnocens</name>
    <dbReference type="NCBI Taxonomy" id="271865"/>
    <lineage>
        <taxon>Bacteria</taxon>
        <taxon>Pseudomonadati</taxon>
        <taxon>Pseudomonadota</taxon>
        <taxon>Alphaproteobacteria</taxon>
        <taxon>Hyphomicrobiales</taxon>
        <taxon>Brucellaceae</taxon>
        <taxon>Brucella/Ochrobactrum group</taxon>
        <taxon>Ochrobactrum</taxon>
    </lineage>
</organism>
<sequence>MTCDLKSPFLDLCQTLISFCHLVPTHCLALSVTLVKEMDEAFSPGACASG</sequence>
<dbReference type="Proteomes" id="UP000215256">
    <property type="component" value="Chromosome 1"/>
</dbReference>
<proteinExistence type="predicted"/>
<name>A0A248UIS8_9HYPH</name>
<evidence type="ECO:0000313" key="1">
    <source>
        <dbReference type="EMBL" id="ASV86584.1"/>
    </source>
</evidence>
<evidence type="ECO:0000313" key="2">
    <source>
        <dbReference type="Proteomes" id="UP000215256"/>
    </source>
</evidence>
<dbReference type="KEGG" id="och:CES85_2286"/>
<dbReference type="AlphaFoldDB" id="A0A248UIS8"/>
<dbReference type="EMBL" id="CP022604">
    <property type="protein sequence ID" value="ASV86584.1"/>
    <property type="molecule type" value="Genomic_DNA"/>
</dbReference>
<reference evidence="1 2" key="1">
    <citation type="submission" date="2017-07" db="EMBL/GenBank/DDBJ databases">
        <title>Phylogenetic study on the rhizospheric bacterium Ochrobactrum sp. A44.</title>
        <authorList>
            <person name="Krzyzanowska D.M."/>
            <person name="Ossowicki A."/>
            <person name="Rajewska M."/>
            <person name="Maciag T."/>
            <person name="Kaczynski Z."/>
            <person name="Czerwicka M."/>
            <person name="Jafra S."/>
        </authorList>
    </citation>
    <scope>NUCLEOTIDE SEQUENCE [LARGE SCALE GENOMIC DNA]</scope>
    <source>
        <strain evidence="1 2">A44</strain>
    </source>
</reference>